<evidence type="ECO:0000313" key="6">
    <source>
        <dbReference type="EMBL" id="PNC16900.1"/>
    </source>
</evidence>
<organism evidence="6 7">
    <name type="scientific">Akkermansia muciniphila</name>
    <dbReference type="NCBI Taxonomy" id="239935"/>
    <lineage>
        <taxon>Bacteria</taxon>
        <taxon>Pseudomonadati</taxon>
        <taxon>Verrucomicrobiota</taxon>
        <taxon>Verrucomicrobiia</taxon>
        <taxon>Verrucomicrobiales</taxon>
        <taxon>Akkermansiaceae</taxon>
        <taxon>Akkermansia</taxon>
    </lineage>
</organism>
<keyword evidence="2 4" id="KW-0547">Nucleotide-binding</keyword>
<name>A0A2N8HAM0_9BACT</name>
<accession>A0A2N8HAM0</accession>
<evidence type="ECO:0000256" key="1">
    <source>
        <dbReference type="ARBA" id="ARBA00022679"/>
    </source>
</evidence>
<evidence type="ECO:0000313" key="7">
    <source>
        <dbReference type="Proteomes" id="UP000236000"/>
    </source>
</evidence>
<dbReference type="PANTHER" id="PTHR12213">
    <property type="entry name" value="CORRINOID ADENOSYLTRANSFERASE"/>
    <property type="match status" value="1"/>
</dbReference>
<dbReference type="UniPathway" id="UPA00148">
    <property type="reaction ID" value="UER00233"/>
</dbReference>
<dbReference type="Pfam" id="PF01923">
    <property type="entry name" value="Cob_adeno_trans"/>
    <property type="match status" value="1"/>
</dbReference>
<proteinExistence type="inferred from homology"/>
<gene>
    <name evidence="6" type="ORF">CXU22_09595</name>
</gene>
<dbReference type="GO" id="GO:0008817">
    <property type="term" value="F:corrinoid adenosyltransferase activity"/>
    <property type="evidence" value="ECO:0007669"/>
    <property type="project" value="UniProtKB-UniRule"/>
</dbReference>
<dbReference type="Gene3D" id="1.20.1200.10">
    <property type="entry name" value="Cobalamin adenosyltransferase-like"/>
    <property type="match status" value="1"/>
</dbReference>
<comment type="catalytic activity">
    <reaction evidence="4">
        <text>2 cob(II)yrinate a,c diamide + reduced [electron-transfer flavoprotein] + 2 ATP = 2 adenosylcob(III)yrinate a,c-diamide + 2 triphosphate + oxidized [electron-transfer flavoprotein] + 3 H(+)</text>
        <dbReference type="Rhea" id="RHEA:11528"/>
        <dbReference type="Rhea" id="RHEA-COMP:10685"/>
        <dbReference type="Rhea" id="RHEA-COMP:10686"/>
        <dbReference type="ChEBI" id="CHEBI:15378"/>
        <dbReference type="ChEBI" id="CHEBI:18036"/>
        <dbReference type="ChEBI" id="CHEBI:30616"/>
        <dbReference type="ChEBI" id="CHEBI:57692"/>
        <dbReference type="ChEBI" id="CHEBI:58307"/>
        <dbReference type="ChEBI" id="CHEBI:58503"/>
        <dbReference type="ChEBI" id="CHEBI:58537"/>
        <dbReference type="EC" id="2.5.1.17"/>
    </reaction>
</comment>
<protein>
    <recommendedName>
        <fullName evidence="4">Corrinoid adenosyltransferase</fullName>
        <ecNumber evidence="4">2.5.1.17</ecNumber>
    </recommendedName>
    <alternativeName>
        <fullName evidence="4">Cob(II)alamin adenosyltransferase</fullName>
    </alternativeName>
    <alternativeName>
        <fullName evidence="4">Cob(II)yrinic acid a,c-diamide adenosyltransferase</fullName>
    </alternativeName>
    <alternativeName>
        <fullName evidence="4">Cobinamide/cobalamin adenosyltransferase</fullName>
    </alternativeName>
</protein>
<evidence type="ECO:0000256" key="2">
    <source>
        <dbReference type="ARBA" id="ARBA00022741"/>
    </source>
</evidence>
<dbReference type="EC" id="2.5.1.17" evidence="4"/>
<dbReference type="PANTHER" id="PTHR12213:SF0">
    <property type="entry name" value="CORRINOID ADENOSYLTRANSFERASE MMAB"/>
    <property type="match status" value="1"/>
</dbReference>
<comment type="catalytic activity">
    <reaction evidence="4">
        <text>2 cob(II)alamin + reduced [electron-transfer flavoprotein] + 2 ATP = 2 adenosylcob(III)alamin + 2 triphosphate + oxidized [electron-transfer flavoprotein] + 3 H(+)</text>
        <dbReference type="Rhea" id="RHEA:28671"/>
        <dbReference type="Rhea" id="RHEA-COMP:10685"/>
        <dbReference type="Rhea" id="RHEA-COMP:10686"/>
        <dbReference type="ChEBI" id="CHEBI:15378"/>
        <dbReference type="ChEBI" id="CHEBI:16304"/>
        <dbReference type="ChEBI" id="CHEBI:18036"/>
        <dbReference type="ChEBI" id="CHEBI:18408"/>
        <dbReference type="ChEBI" id="CHEBI:30616"/>
        <dbReference type="ChEBI" id="CHEBI:57692"/>
        <dbReference type="ChEBI" id="CHEBI:58307"/>
        <dbReference type="EC" id="2.5.1.17"/>
    </reaction>
</comment>
<dbReference type="OrthoDB" id="9778896at2"/>
<keyword evidence="3 4" id="KW-0067">ATP-binding</keyword>
<sequence length="210" mass="23398">MLWRSFWNMPSFLRAGPRRGGRVQGMSVITKRGDSGETDLMFGKRSPKTAPRIEAYGTVDELNSLIGVVRHSGVSPRTVEMLDGVQARLVGAMGELATLEEDLPKYDAKGYARITAEDVAWLEEQAHLLEKECDIRFKGWARPGKEGSLGSAYLDLARSVCRRAERRVVALRLDNALSNVNTALFLNRLSDLCWVLARFEALDAVEKAED</sequence>
<dbReference type="SUPFAM" id="SSF89028">
    <property type="entry name" value="Cobalamin adenosyltransferase-like"/>
    <property type="match status" value="1"/>
</dbReference>
<comment type="pathway">
    <text evidence="4">Cofactor biosynthesis; adenosylcobalamin biosynthesis; adenosylcobalamin from cob(II)yrinate a,c-diamide: step 2/7.</text>
</comment>
<dbReference type="GO" id="GO:0005524">
    <property type="term" value="F:ATP binding"/>
    <property type="evidence" value="ECO:0007669"/>
    <property type="project" value="UniProtKB-UniRule"/>
</dbReference>
<keyword evidence="1 4" id="KW-0808">Transferase</keyword>
<dbReference type="GO" id="GO:0009236">
    <property type="term" value="P:cobalamin biosynthetic process"/>
    <property type="evidence" value="ECO:0007669"/>
    <property type="project" value="UniProtKB-UniRule"/>
</dbReference>
<comment type="caution">
    <text evidence="6">The sequence shown here is derived from an EMBL/GenBank/DDBJ whole genome shotgun (WGS) entry which is preliminary data.</text>
</comment>
<dbReference type="InterPro" id="IPR036451">
    <property type="entry name" value="CblAdoTrfase-like_sf"/>
</dbReference>
<evidence type="ECO:0000256" key="3">
    <source>
        <dbReference type="ARBA" id="ARBA00022840"/>
    </source>
</evidence>
<dbReference type="Proteomes" id="UP000236000">
    <property type="component" value="Unassembled WGS sequence"/>
</dbReference>
<dbReference type="InterPro" id="IPR029499">
    <property type="entry name" value="PduO-typ"/>
</dbReference>
<dbReference type="EMBL" id="PJKA01000013">
    <property type="protein sequence ID" value="PNC16900.1"/>
    <property type="molecule type" value="Genomic_DNA"/>
</dbReference>
<reference evidence="6 7" key="1">
    <citation type="journal article" date="2017" name="BMC Genomics">
        <title>Genome sequencing of 39 Akkermansia muciniphila isolates reveals its population structure, genomic and functional diverisity, and global distribution in mammalian gut microbiotas.</title>
        <authorList>
            <person name="Guo X."/>
            <person name="Li S."/>
            <person name="Zhang J."/>
            <person name="Wu F."/>
            <person name="Li X."/>
            <person name="Wu D."/>
            <person name="Zhang M."/>
            <person name="Ou Z."/>
            <person name="Jie Z."/>
            <person name="Yan Q."/>
            <person name="Li P."/>
            <person name="Yi J."/>
            <person name="Peng Y."/>
        </authorList>
    </citation>
    <scope>NUCLEOTIDE SEQUENCE [LARGE SCALE GENOMIC DNA]</scope>
    <source>
        <strain evidence="6 7">GP24</strain>
    </source>
</reference>
<evidence type="ECO:0000259" key="5">
    <source>
        <dbReference type="Pfam" id="PF01923"/>
    </source>
</evidence>
<dbReference type="NCBIfam" id="TIGR00636">
    <property type="entry name" value="PduO_Nterm"/>
    <property type="match status" value="1"/>
</dbReference>
<evidence type="ECO:0000256" key="4">
    <source>
        <dbReference type="RuleBase" id="RU366026"/>
    </source>
</evidence>
<comment type="similarity">
    <text evidence="4">Belongs to the Cob(I)alamin adenosyltransferase family.</text>
</comment>
<keyword evidence="4" id="KW-0169">Cobalamin biosynthesis</keyword>
<feature type="domain" description="Cobalamin adenosyltransferase-like" evidence="5">
    <location>
        <begin position="29"/>
        <end position="199"/>
    </location>
</feature>
<dbReference type="AlphaFoldDB" id="A0A2N8HAM0"/>
<dbReference type="InterPro" id="IPR016030">
    <property type="entry name" value="CblAdoTrfase-like"/>
</dbReference>